<dbReference type="Proteomes" id="UP000293465">
    <property type="component" value="Unassembled WGS sequence"/>
</dbReference>
<reference evidence="2 3" key="1">
    <citation type="submission" date="2019-02" db="EMBL/GenBank/DDBJ databases">
        <title>Genome sequences of Aliivibrio finisterrensis strains from farmed Atlantic salmon.</title>
        <authorList>
            <person name="Bowman J.P."/>
        </authorList>
    </citation>
    <scope>NUCLEOTIDE SEQUENCE [LARGE SCALE GENOMIC DNA]</scope>
    <source>
        <strain evidence="2 3">A32</strain>
    </source>
</reference>
<dbReference type="Gene3D" id="3.10.20.30">
    <property type="match status" value="1"/>
</dbReference>
<organism evidence="2 3">
    <name type="scientific">Aliivibrio finisterrensis</name>
    <dbReference type="NCBI Taxonomy" id="511998"/>
    <lineage>
        <taxon>Bacteria</taxon>
        <taxon>Pseudomonadati</taxon>
        <taxon>Pseudomonadota</taxon>
        <taxon>Gammaproteobacteria</taxon>
        <taxon>Vibrionales</taxon>
        <taxon>Vibrionaceae</taxon>
        <taxon>Aliivibrio</taxon>
    </lineage>
</organism>
<dbReference type="EMBL" id="SEZJ01000005">
    <property type="protein sequence ID" value="RYU47024.1"/>
    <property type="molecule type" value="Genomic_DNA"/>
</dbReference>
<protein>
    <submittedName>
        <fullName evidence="2">2Fe-2S ferredoxin-like protein</fullName>
    </submittedName>
</protein>
<comment type="caution">
    <text evidence="2">The sequence shown here is derived from an EMBL/GenBank/DDBJ whole genome shotgun (WGS) entry which is preliminary data.</text>
</comment>
<feature type="domain" description="2Fe-2S ferredoxin-type" evidence="1">
    <location>
        <begin position="2"/>
        <end position="91"/>
    </location>
</feature>
<dbReference type="GeneID" id="56274944"/>
<accession>A0A4Q5KKY3</accession>
<dbReference type="PANTHER" id="PTHR30212">
    <property type="entry name" value="PROTEIN YIIM"/>
    <property type="match status" value="1"/>
</dbReference>
<dbReference type="InterPro" id="IPR001041">
    <property type="entry name" value="2Fe-2S_ferredoxin-type"/>
</dbReference>
<dbReference type="InterPro" id="IPR012675">
    <property type="entry name" value="Beta-grasp_dom_sf"/>
</dbReference>
<dbReference type="PROSITE" id="PS00197">
    <property type="entry name" value="2FE2S_FER_1"/>
    <property type="match status" value="1"/>
</dbReference>
<evidence type="ECO:0000313" key="3">
    <source>
        <dbReference type="Proteomes" id="UP000293465"/>
    </source>
</evidence>
<dbReference type="InterPro" id="IPR036010">
    <property type="entry name" value="2Fe-2S_ferredoxin-like_sf"/>
</dbReference>
<dbReference type="OrthoDB" id="9806195at2"/>
<evidence type="ECO:0000259" key="1">
    <source>
        <dbReference type="PROSITE" id="PS51085"/>
    </source>
</evidence>
<dbReference type="SUPFAM" id="SSF54292">
    <property type="entry name" value="2Fe-2S ferredoxin-like"/>
    <property type="match status" value="1"/>
</dbReference>
<dbReference type="CDD" id="cd00207">
    <property type="entry name" value="fer2"/>
    <property type="match status" value="1"/>
</dbReference>
<gene>
    <name evidence="2" type="ORF">ERW49_07790</name>
</gene>
<dbReference type="PANTHER" id="PTHR30212:SF2">
    <property type="entry name" value="PROTEIN YIIM"/>
    <property type="match status" value="1"/>
</dbReference>
<name>A0A4Q5KKY3_9GAMM</name>
<dbReference type="InterPro" id="IPR052353">
    <property type="entry name" value="Benzoxazolinone_Detox_Enz"/>
</dbReference>
<dbReference type="NCBIfam" id="NF007985">
    <property type="entry name" value="PRK10713.1"/>
    <property type="match status" value="1"/>
</dbReference>
<dbReference type="Pfam" id="PF00111">
    <property type="entry name" value="Fer2"/>
    <property type="match status" value="1"/>
</dbReference>
<evidence type="ECO:0000313" key="2">
    <source>
        <dbReference type="EMBL" id="RYU47024.1"/>
    </source>
</evidence>
<dbReference type="InterPro" id="IPR006058">
    <property type="entry name" value="2Fe2S_fd_BS"/>
</dbReference>
<dbReference type="RefSeq" id="WP_130086845.1">
    <property type="nucleotide sequence ID" value="NZ_SEZJ01000005.1"/>
</dbReference>
<dbReference type="AlphaFoldDB" id="A0A4Q5KKY3"/>
<dbReference type="PROSITE" id="PS51085">
    <property type="entry name" value="2FE2S_FER_2"/>
    <property type="match status" value="1"/>
</dbReference>
<proteinExistence type="predicted"/>
<dbReference type="GO" id="GO:0051537">
    <property type="term" value="F:2 iron, 2 sulfur cluster binding"/>
    <property type="evidence" value="ECO:0007669"/>
    <property type="project" value="InterPro"/>
</dbReference>
<sequence>MSKIHINKVTTLHNQENKTLLEVMESNGMIVESQCRNGDCGTCRCTLISGEVSYQNFPLAFLSTNEILPCVCKAKSDIVLEGVTFQLAEKRHKKTTHRIAL</sequence>